<organism evidence="2">
    <name type="scientific">marine metagenome</name>
    <dbReference type="NCBI Taxonomy" id="408172"/>
    <lineage>
        <taxon>unclassified sequences</taxon>
        <taxon>metagenomes</taxon>
        <taxon>ecological metagenomes</taxon>
    </lineage>
</organism>
<dbReference type="Pfam" id="PF00988">
    <property type="entry name" value="CPSase_sm_chain"/>
    <property type="match status" value="1"/>
</dbReference>
<dbReference type="InterPro" id="IPR036480">
    <property type="entry name" value="CarbP_synth_ssu_N_sf"/>
</dbReference>
<proteinExistence type="predicted"/>
<dbReference type="SUPFAM" id="SSF52021">
    <property type="entry name" value="Carbamoyl phosphate synthetase, small subunit N-terminal domain"/>
    <property type="match status" value="1"/>
</dbReference>
<dbReference type="InterPro" id="IPR002474">
    <property type="entry name" value="CarbamoylP_synth_ssu_N"/>
</dbReference>
<evidence type="ECO:0000313" key="2">
    <source>
        <dbReference type="EMBL" id="SVD52823.1"/>
    </source>
</evidence>
<gene>
    <name evidence="2" type="ORF">METZ01_LOCUS405677</name>
</gene>
<reference evidence="2" key="1">
    <citation type="submission" date="2018-05" db="EMBL/GenBank/DDBJ databases">
        <authorList>
            <person name="Lanie J.A."/>
            <person name="Ng W.-L."/>
            <person name="Kazmierczak K.M."/>
            <person name="Andrzejewski T.M."/>
            <person name="Davidsen T.M."/>
            <person name="Wayne K.J."/>
            <person name="Tettelin H."/>
            <person name="Glass J.I."/>
            <person name="Rusch D."/>
            <person name="Podicherti R."/>
            <person name="Tsui H.-C.T."/>
            <person name="Winkler M.E."/>
        </authorList>
    </citation>
    <scope>NUCLEOTIDE SEQUENCE</scope>
</reference>
<dbReference type="AlphaFoldDB" id="A0A382W253"/>
<feature type="domain" description="Carbamoyl-phosphate synthase small subunit N-terminal" evidence="1">
    <location>
        <begin position="1"/>
        <end position="24"/>
    </location>
</feature>
<evidence type="ECO:0000259" key="1">
    <source>
        <dbReference type="Pfam" id="PF00988"/>
    </source>
</evidence>
<sequence>SLTGYQEIVTDPSYAGQIVTMKASLDAVVELGG</sequence>
<protein>
    <recommendedName>
        <fullName evidence="1">Carbamoyl-phosphate synthase small subunit N-terminal domain-containing protein</fullName>
    </recommendedName>
</protein>
<feature type="non-terminal residue" evidence="2">
    <location>
        <position position="1"/>
    </location>
</feature>
<dbReference type="Gene3D" id="3.50.30.20">
    <property type="entry name" value="Carbamoyl-phosphate synthase small subunit, N-terminal domain"/>
    <property type="match status" value="1"/>
</dbReference>
<name>A0A382W253_9ZZZZ</name>
<accession>A0A382W253</accession>
<dbReference type="EMBL" id="UINC01156420">
    <property type="protein sequence ID" value="SVD52823.1"/>
    <property type="molecule type" value="Genomic_DNA"/>
</dbReference>